<organism evidence="1 2">
    <name type="scientific">Aristaeella lactis</name>
    <dbReference type="NCBI Taxonomy" id="3046383"/>
    <lineage>
        <taxon>Bacteria</taxon>
        <taxon>Bacillati</taxon>
        <taxon>Bacillota</taxon>
        <taxon>Clostridia</taxon>
        <taxon>Eubacteriales</taxon>
        <taxon>Aristaeellaceae</taxon>
        <taxon>Aristaeella</taxon>
    </lineage>
</organism>
<proteinExistence type="predicted"/>
<evidence type="ECO:0000313" key="2">
    <source>
        <dbReference type="Proteomes" id="UP000192328"/>
    </source>
</evidence>
<name>A0AC61PIT0_9FIRM</name>
<dbReference type="EMBL" id="FWXZ01000001">
    <property type="protein sequence ID" value="SMC40360.1"/>
    <property type="molecule type" value="Genomic_DNA"/>
</dbReference>
<accession>A0AC61PIT0</accession>
<sequence length="273" mass="30675">MNTESKKKAPQVKEIVKPFVRGDALDENTAKGSLKFFGTLVVIILVSFIACSATAFGSTVLRLGLNLAVIAVQMMLYFNFGTNYGTDAVSRGEILYTRKERNQEYSESERKVCYHPAKGFINAAIGTLPILIPALILAFRTTVLTTEAGTLPSWMQAYAGRSEIGDALINYTQPEAMNAVDYIRALIRICIMPFVNVIGHDNSNGMFLLERISPLIVMLPSVFFGFGYMSGKKIRTRIHTVISENDKSRIRKEKKRIRKQNNQVRRREPEQLN</sequence>
<protein>
    <submittedName>
        <fullName evidence="1">Uncharacterized protein</fullName>
    </submittedName>
</protein>
<evidence type="ECO:0000313" key="1">
    <source>
        <dbReference type="EMBL" id="SMC40360.1"/>
    </source>
</evidence>
<gene>
    <name evidence="1" type="ORF">SAMN06297397_0676</name>
</gene>
<keyword evidence="2" id="KW-1185">Reference proteome</keyword>
<comment type="caution">
    <text evidence="1">The sequence shown here is derived from an EMBL/GenBank/DDBJ whole genome shotgun (WGS) entry which is preliminary data.</text>
</comment>
<dbReference type="Proteomes" id="UP000192328">
    <property type="component" value="Unassembled WGS sequence"/>
</dbReference>
<reference evidence="1" key="1">
    <citation type="submission" date="2017-04" db="EMBL/GenBank/DDBJ databases">
        <authorList>
            <person name="Varghese N."/>
            <person name="Submissions S."/>
        </authorList>
    </citation>
    <scope>NUCLEOTIDE SEQUENCE</scope>
    <source>
        <strain evidence="1">WTE2008</strain>
    </source>
</reference>